<proteinExistence type="predicted"/>
<dbReference type="Proteomes" id="UP000322667">
    <property type="component" value="Chromosome A06"/>
</dbReference>
<dbReference type="Pfam" id="PF04654">
    <property type="entry name" value="DUF599"/>
    <property type="match status" value="1"/>
</dbReference>
<dbReference type="PANTHER" id="PTHR31881:SF6">
    <property type="entry name" value="OS09G0494600 PROTEIN"/>
    <property type="match status" value="1"/>
</dbReference>
<dbReference type="PANTHER" id="PTHR31881">
    <property type="match status" value="1"/>
</dbReference>
<feature type="transmembrane region" description="Helical" evidence="1">
    <location>
        <begin position="20"/>
        <end position="41"/>
    </location>
</feature>
<evidence type="ECO:0008006" key="4">
    <source>
        <dbReference type="Google" id="ProtNLM"/>
    </source>
</evidence>
<keyword evidence="1" id="KW-0812">Transmembrane</keyword>
<protein>
    <recommendedName>
        <fullName evidence="4">DUF599 domain-containing protein</fullName>
    </recommendedName>
</protein>
<feature type="transmembrane region" description="Helical" evidence="1">
    <location>
        <begin position="104"/>
        <end position="126"/>
    </location>
</feature>
<keyword evidence="1" id="KW-1133">Transmembrane helix</keyword>
<dbReference type="EMBL" id="CM017615">
    <property type="protein sequence ID" value="TYI22815.1"/>
    <property type="molecule type" value="Genomic_DNA"/>
</dbReference>
<evidence type="ECO:0000256" key="1">
    <source>
        <dbReference type="SAM" id="Phobius"/>
    </source>
</evidence>
<sequence length="265" mass="30306">MGKVFIMRNKREMEWRSCYLDMILVPLSFLTIIFYHCWLWHKVKTQPLSTIFGTNASGRRFWVSDMIKRWFRGWETADRTIKDNEKKNIVAVQTLRNTIMGSTLMATTSILLSAGLAAVISSTYSVKKPLNDSIFGAHGELMVSLKYVTILCIFLFSFFCHSSSIRFLNQVGILITSPPHPSSSVTPHYVWELLEKGFLLNTVGNRLFYSALPLMLWIFGPLLAFLCSLTMVPVLYNLDFVFGFNKQLALGKDFQHNGCRDCESV</sequence>
<keyword evidence="1" id="KW-0472">Membrane</keyword>
<reference evidence="2 3" key="1">
    <citation type="submission" date="2019-07" db="EMBL/GenBank/DDBJ databases">
        <title>WGS assembly of Gossypium tomentosum.</title>
        <authorList>
            <person name="Chen Z.J."/>
            <person name="Sreedasyam A."/>
            <person name="Ando A."/>
            <person name="Song Q."/>
            <person name="De L."/>
            <person name="Hulse-Kemp A."/>
            <person name="Ding M."/>
            <person name="Ye W."/>
            <person name="Kirkbride R."/>
            <person name="Jenkins J."/>
            <person name="Plott C."/>
            <person name="Lovell J."/>
            <person name="Lin Y.-M."/>
            <person name="Vaughn R."/>
            <person name="Liu B."/>
            <person name="Li W."/>
            <person name="Simpson S."/>
            <person name="Scheffler B."/>
            <person name="Saski C."/>
            <person name="Grover C."/>
            <person name="Hu G."/>
            <person name="Conover J."/>
            <person name="Carlson J."/>
            <person name="Shu S."/>
            <person name="Boston L."/>
            <person name="Williams M."/>
            <person name="Peterson D."/>
            <person name="Mcgee K."/>
            <person name="Jones D."/>
            <person name="Wendel J."/>
            <person name="Stelly D."/>
            <person name="Grimwood J."/>
            <person name="Schmutz J."/>
        </authorList>
    </citation>
    <scope>NUCLEOTIDE SEQUENCE [LARGE SCALE GENOMIC DNA]</scope>
    <source>
        <strain evidence="2">7179.01</strain>
    </source>
</reference>
<accession>A0A5D2Q5A8</accession>
<dbReference type="AlphaFoldDB" id="A0A5D2Q5A8"/>
<feature type="transmembrane region" description="Helical" evidence="1">
    <location>
        <begin position="147"/>
        <end position="168"/>
    </location>
</feature>
<name>A0A5D2Q5A8_GOSTO</name>
<feature type="transmembrane region" description="Helical" evidence="1">
    <location>
        <begin position="214"/>
        <end position="236"/>
    </location>
</feature>
<keyword evidence="3" id="KW-1185">Reference proteome</keyword>
<evidence type="ECO:0000313" key="3">
    <source>
        <dbReference type="Proteomes" id="UP000322667"/>
    </source>
</evidence>
<evidence type="ECO:0000313" key="2">
    <source>
        <dbReference type="EMBL" id="TYI22815.1"/>
    </source>
</evidence>
<gene>
    <name evidence="2" type="ORF">ES332_A06G127700v1</name>
</gene>
<organism evidence="2 3">
    <name type="scientific">Gossypium tomentosum</name>
    <name type="common">Hawaiian cotton</name>
    <name type="synonym">Gossypium sandvicense</name>
    <dbReference type="NCBI Taxonomy" id="34277"/>
    <lineage>
        <taxon>Eukaryota</taxon>
        <taxon>Viridiplantae</taxon>
        <taxon>Streptophyta</taxon>
        <taxon>Embryophyta</taxon>
        <taxon>Tracheophyta</taxon>
        <taxon>Spermatophyta</taxon>
        <taxon>Magnoliopsida</taxon>
        <taxon>eudicotyledons</taxon>
        <taxon>Gunneridae</taxon>
        <taxon>Pentapetalae</taxon>
        <taxon>rosids</taxon>
        <taxon>malvids</taxon>
        <taxon>Malvales</taxon>
        <taxon>Malvaceae</taxon>
        <taxon>Malvoideae</taxon>
        <taxon>Gossypium</taxon>
    </lineage>
</organism>
<dbReference type="InterPro" id="IPR006747">
    <property type="entry name" value="DUF599"/>
</dbReference>